<dbReference type="CDD" id="cd12148">
    <property type="entry name" value="fungal_TF_MHR"/>
    <property type="match status" value="1"/>
</dbReference>
<comment type="caution">
    <text evidence="6">The sequence shown here is derived from an EMBL/GenBank/DDBJ whole genome shotgun (WGS) entry which is preliminary data.</text>
</comment>
<dbReference type="GO" id="GO:0006351">
    <property type="term" value="P:DNA-templated transcription"/>
    <property type="evidence" value="ECO:0007669"/>
    <property type="project" value="InterPro"/>
</dbReference>
<dbReference type="SMART" id="SM00906">
    <property type="entry name" value="Fungal_trans"/>
    <property type="match status" value="1"/>
</dbReference>
<keyword evidence="7" id="KW-1185">Reference proteome</keyword>
<reference evidence="6 7" key="1">
    <citation type="submission" date="2013-03" db="EMBL/GenBank/DDBJ databases">
        <title>The Genome Sequence of Exophiala aquamarina CBS 119918.</title>
        <authorList>
            <consortium name="The Broad Institute Genomics Platform"/>
            <person name="Cuomo C."/>
            <person name="de Hoog S."/>
            <person name="Gorbushina A."/>
            <person name="Walker B."/>
            <person name="Young S.K."/>
            <person name="Zeng Q."/>
            <person name="Gargeya S."/>
            <person name="Fitzgerald M."/>
            <person name="Haas B."/>
            <person name="Abouelleil A."/>
            <person name="Allen A.W."/>
            <person name="Alvarado L."/>
            <person name="Arachchi H.M."/>
            <person name="Berlin A.M."/>
            <person name="Chapman S.B."/>
            <person name="Gainer-Dewar J."/>
            <person name="Goldberg J."/>
            <person name="Griggs A."/>
            <person name="Gujja S."/>
            <person name="Hansen M."/>
            <person name="Howarth C."/>
            <person name="Imamovic A."/>
            <person name="Ireland A."/>
            <person name="Larimer J."/>
            <person name="McCowan C."/>
            <person name="Murphy C."/>
            <person name="Pearson M."/>
            <person name="Poon T.W."/>
            <person name="Priest M."/>
            <person name="Roberts A."/>
            <person name="Saif S."/>
            <person name="Shea T."/>
            <person name="Sisk P."/>
            <person name="Sykes S."/>
            <person name="Wortman J."/>
            <person name="Nusbaum C."/>
            <person name="Birren B."/>
        </authorList>
    </citation>
    <scope>NUCLEOTIDE SEQUENCE [LARGE SCALE GENOMIC DNA]</scope>
    <source>
        <strain evidence="6 7">CBS 119918</strain>
    </source>
</reference>
<evidence type="ECO:0000256" key="1">
    <source>
        <dbReference type="ARBA" id="ARBA00023015"/>
    </source>
</evidence>
<gene>
    <name evidence="6" type="ORF">A1O9_08735</name>
</gene>
<dbReference type="HOGENOM" id="CLU_008828_4_0_1"/>
<dbReference type="InterPro" id="IPR007219">
    <property type="entry name" value="XnlR_reg_dom"/>
</dbReference>
<dbReference type="VEuPathDB" id="FungiDB:A1O9_08735"/>
<dbReference type="Pfam" id="PF04082">
    <property type="entry name" value="Fungal_trans"/>
    <property type="match status" value="1"/>
</dbReference>
<evidence type="ECO:0000256" key="2">
    <source>
        <dbReference type="ARBA" id="ARBA00023163"/>
    </source>
</evidence>
<evidence type="ECO:0000313" key="7">
    <source>
        <dbReference type="Proteomes" id="UP000027920"/>
    </source>
</evidence>
<dbReference type="STRING" id="1182545.A0A072P5T3"/>
<evidence type="ECO:0000256" key="4">
    <source>
        <dbReference type="SAM" id="MobiDB-lite"/>
    </source>
</evidence>
<accession>A0A072P5T3</accession>
<feature type="compositionally biased region" description="Polar residues" evidence="4">
    <location>
        <begin position="51"/>
        <end position="69"/>
    </location>
</feature>
<dbReference type="PANTHER" id="PTHR47424:SF5">
    <property type="entry name" value="ZN(II)2CYS6 TRANSCRIPTION FACTOR (EUROFUNG)"/>
    <property type="match status" value="1"/>
</dbReference>
<proteinExistence type="predicted"/>
<protein>
    <recommendedName>
        <fullName evidence="5">Xylanolytic transcriptional activator regulatory domain-containing protein</fullName>
    </recommendedName>
</protein>
<organism evidence="6 7">
    <name type="scientific">Exophiala aquamarina CBS 119918</name>
    <dbReference type="NCBI Taxonomy" id="1182545"/>
    <lineage>
        <taxon>Eukaryota</taxon>
        <taxon>Fungi</taxon>
        <taxon>Dikarya</taxon>
        <taxon>Ascomycota</taxon>
        <taxon>Pezizomycotina</taxon>
        <taxon>Eurotiomycetes</taxon>
        <taxon>Chaetothyriomycetidae</taxon>
        <taxon>Chaetothyriales</taxon>
        <taxon>Herpotrichiellaceae</taxon>
        <taxon>Exophiala</taxon>
    </lineage>
</organism>
<feature type="domain" description="Xylanolytic transcriptional activator regulatory" evidence="5">
    <location>
        <begin position="275"/>
        <end position="350"/>
    </location>
</feature>
<dbReference type="GO" id="GO:0000981">
    <property type="term" value="F:DNA-binding transcription factor activity, RNA polymerase II-specific"/>
    <property type="evidence" value="ECO:0007669"/>
    <property type="project" value="TreeGrafter"/>
</dbReference>
<dbReference type="GO" id="GO:0000978">
    <property type="term" value="F:RNA polymerase II cis-regulatory region sequence-specific DNA binding"/>
    <property type="evidence" value="ECO:0007669"/>
    <property type="project" value="TreeGrafter"/>
</dbReference>
<keyword evidence="3" id="KW-0539">Nucleus</keyword>
<feature type="region of interest" description="Disordered" evidence="4">
    <location>
        <begin position="51"/>
        <end position="74"/>
    </location>
</feature>
<dbReference type="AlphaFoldDB" id="A0A072P5T3"/>
<dbReference type="EMBL" id="AMGV01000008">
    <property type="protein sequence ID" value="KEF55082.1"/>
    <property type="molecule type" value="Genomic_DNA"/>
</dbReference>
<name>A0A072P5T3_9EURO</name>
<sequence length="631" mass="71018">MSEQLRTVMAKVDNLNERLSSVSPPGQYQQAQQSVAGVNVLQERAIQQCSPGNALQLTSPRPREQSMQPSAMHEPETMVPEYHGPTSSEFTFEVANESLTELRVGCTASNSNQPVECFPIPRIPQNPTADKTLVRRLLGRNPLWTVARSDALRYLELYYNTVGAMYPVTDGPRLASKLQLLFDSLDIAKAQRYNDGVGSLVEMMFSVDTEIIKIQVAIGMITELGVAGTDIARELVQSVIDSSDDSLMNLEGLHGVQVLVSIALFYYNLDEELRASRYSCLASRRCLEMGLHRRDTIVKHYPVEEARKAALRIFWSVFTLDRRSSLGLGVPFVIQDTLVDPALASLEFDHLYLRSMITFAKISGRAWQMSNEFSSKEPDVVREEIDYLDYQVLQWQKQIPTSLRYCYGSSEIPQMTSGEVDGLRRLYLSVALFVRANQLRNVIYRPLLQSASRIKNDPEHSLAALHIAKESIKAFVDLDATTNLLQIHATFFKHFIVSSLGNLLLIVVHATTEYWTEIQDTFHAASTLLRKLSTRSGPILRAWDRLKGLEDLQAKILNTGRRKAETQQQNLNDFAGMGVRPSEESASLDNNCELGDLEIGESFMLFDSQICDEFAGLFDPSYNLADFYEFP</sequence>
<dbReference type="GO" id="GO:0005634">
    <property type="term" value="C:nucleus"/>
    <property type="evidence" value="ECO:0007669"/>
    <property type="project" value="TreeGrafter"/>
</dbReference>
<dbReference type="GO" id="GO:0008270">
    <property type="term" value="F:zinc ion binding"/>
    <property type="evidence" value="ECO:0007669"/>
    <property type="project" value="InterPro"/>
</dbReference>
<evidence type="ECO:0000313" key="6">
    <source>
        <dbReference type="EMBL" id="KEF55082.1"/>
    </source>
</evidence>
<evidence type="ECO:0000256" key="3">
    <source>
        <dbReference type="ARBA" id="ARBA00023242"/>
    </source>
</evidence>
<dbReference type="RefSeq" id="XP_013257672.1">
    <property type="nucleotide sequence ID" value="XM_013402218.1"/>
</dbReference>
<keyword evidence="1" id="KW-0805">Transcription regulation</keyword>
<evidence type="ECO:0000259" key="5">
    <source>
        <dbReference type="SMART" id="SM00906"/>
    </source>
</evidence>
<dbReference type="OrthoDB" id="3971593at2759"/>
<dbReference type="PANTHER" id="PTHR47424">
    <property type="entry name" value="REGULATORY PROTEIN GAL4"/>
    <property type="match status" value="1"/>
</dbReference>
<dbReference type="Proteomes" id="UP000027920">
    <property type="component" value="Unassembled WGS sequence"/>
</dbReference>
<keyword evidence="2" id="KW-0804">Transcription</keyword>
<dbReference type="GO" id="GO:0000435">
    <property type="term" value="P:positive regulation of transcription from RNA polymerase II promoter by galactose"/>
    <property type="evidence" value="ECO:0007669"/>
    <property type="project" value="TreeGrafter"/>
</dbReference>
<dbReference type="GeneID" id="25283646"/>
<dbReference type="InterPro" id="IPR051127">
    <property type="entry name" value="Fungal_SecMet_Regulators"/>
</dbReference>